<dbReference type="PANTHER" id="PTHR33215:SF13">
    <property type="entry name" value="PROTEIN DISTAL ANTENNA"/>
    <property type="match status" value="1"/>
</dbReference>
<dbReference type="OrthoDB" id="8191755at2759"/>
<gene>
    <name evidence="7" type="ORF">BN9_055220</name>
</gene>
<feature type="region of interest" description="Disordered" evidence="5">
    <location>
        <begin position="169"/>
        <end position="228"/>
    </location>
</feature>
<accession>A0A024GDD1</accession>
<dbReference type="InterPro" id="IPR051839">
    <property type="entry name" value="RD_transcriptional_regulator"/>
</dbReference>
<sequence length="474" mass="52802">MPRSSTVSEDVWMNAIHAVNVEKMSLRRAAQRYGVHHMSLHRRIRSRSRLTPSTQSTMHQYLSLRDEAEVLAVLRDQYMHVRRVGSDNVRMVVRAICSQGGCRPIPSGFPPDDWIKQFKRIHGFSSHGLRFPSSQDDHNSNHNMSDLKLLVESESHITSDQYLSRNIADKSKHADRSTSSISSCDSMDSGITSGGDSANTNEGIMDGSQSGSREEKVSDGCDSNRGYRQSYTVTPETWAKAIASVEEQGMSLRAAARAYGVHFAALHRRIRKRALCNKNHEGIGVYFQPNDEALIVRIVGDHAHLGVPMAFEELISLIQRAALIKLPNIAVDDARNLLSRFQKRNSCAIRHLIRDWPAIENVADTDGSSSLPVNICVVPSGDIAQISSQYRIPSFNSLTLPRTISDEIAPFRSLPLVKEKLASIQTLLTPAKSQFMQTQHSSLDGITSIAHTVIALQHGDLQSNYRRNTSTEQR</sequence>
<dbReference type="GO" id="GO:0003677">
    <property type="term" value="F:DNA binding"/>
    <property type="evidence" value="ECO:0007669"/>
    <property type="project" value="InterPro"/>
</dbReference>
<dbReference type="SUPFAM" id="SSF46689">
    <property type="entry name" value="Homeodomain-like"/>
    <property type="match status" value="2"/>
</dbReference>
<feature type="domain" description="HTH psq-type" evidence="6">
    <location>
        <begin position="15"/>
        <end position="47"/>
    </location>
</feature>
<dbReference type="InterPro" id="IPR007889">
    <property type="entry name" value="HTH_Psq"/>
</dbReference>
<feature type="domain" description="HTH psq-type" evidence="6">
    <location>
        <begin position="234"/>
        <end position="272"/>
    </location>
</feature>
<dbReference type="InParanoid" id="A0A024GDD1"/>
<evidence type="ECO:0000256" key="1">
    <source>
        <dbReference type="ARBA" id="ARBA00022473"/>
    </source>
</evidence>
<dbReference type="InterPro" id="IPR009057">
    <property type="entry name" value="Homeodomain-like_sf"/>
</dbReference>
<keyword evidence="8" id="KW-1185">Reference proteome</keyword>
<dbReference type="EMBL" id="CAIX01000077">
    <property type="protein sequence ID" value="CCI44698.1"/>
    <property type="molecule type" value="Genomic_DNA"/>
</dbReference>
<evidence type="ECO:0000313" key="8">
    <source>
        <dbReference type="Proteomes" id="UP000053237"/>
    </source>
</evidence>
<dbReference type="PANTHER" id="PTHR33215">
    <property type="entry name" value="PROTEIN DISTAL ANTENNA"/>
    <property type="match status" value="1"/>
</dbReference>
<evidence type="ECO:0000256" key="3">
    <source>
        <dbReference type="ARBA" id="ARBA00023015"/>
    </source>
</evidence>
<dbReference type="Proteomes" id="UP000053237">
    <property type="component" value="Unassembled WGS sequence"/>
</dbReference>
<feature type="compositionally biased region" description="Low complexity" evidence="5">
    <location>
        <begin position="177"/>
        <end position="189"/>
    </location>
</feature>
<keyword evidence="1" id="KW-0217">Developmental protein</keyword>
<dbReference type="AlphaFoldDB" id="A0A024GDD1"/>
<proteinExistence type="predicted"/>
<reference evidence="7 8" key="1">
    <citation type="submission" date="2012-05" db="EMBL/GenBank/DDBJ databases">
        <title>Recombination and specialization in a pathogen metapopulation.</title>
        <authorList>
            <person name="Gardiner A."/>
            <person name="Kemen E."/>
            <person name="Schultz-Larsen T."/>
            <person name="MacLean D."/>
            <person name="Van Oosterhout C."/>
            <person name="Jones J.D.G."/>
        </authorList>
    </citation>
    <scope>NUCLEOTIDE SEQUENCE [LARGE SCALE GENOMIC DNA]</scope>
    <source>
        <strain evidence="7 8">Ac Nc2</strain>
    </source>
</reference>
<keyword evidence="3" id="KW-0805">Transcription regulation</keyword>
<dbReference type="Gene3D" id="1.10.10.60">
    <property type="entry name" value="Homeodomain-like"/>
    <property type="match status" value="2"/>
</dbReference>
<evidence type="ECO:0000256" key="2">
    <source>
        <dbReference type="ARBA" id="ARBA00022553"/>
    </source>
</evidence>
<dbReference type="Pfam" id="PF05225">
    <property type="entry name" value="HTH_psq"/>
    <property type="match status" value="2"/>
</dbReference>
<evidence type="ECO:0000256" key="5">
    <source>
        <dbReference type="SAM" id="MobiDB-lite"/>
    </source>
</evidence>
<keyword evidence="2" id="KW-0597">Phosphoprotein</keyword>
<evidence type="ECO:0000313" key="7">
    <source>
        <dbReference type="EMBL" id="CCI44698.1"/>
    </source>
</evidence>
<feature type="compositionally biased region" description="Polar residues" evidence="5">
    <location>
        <begin position="190"/>
        <end position="211"/>
    </location>
</feature>
<evidence type="ECO:0000259" key="6">
    <source>
        <dbReference type="Pfam" id="PF05225"/>
    </source>
</evidence>
<organism evidence="7 8">
    <name type="scientific">Albugo candida</name>
    <dbReference type="NCBI Taxonomy" id="65357"/>
    <lineage>
        <taxon>Eukaryota</taxon>
        <taxon>Sar</taxon>
        <taxon>Stramenopiles</taxon>
        <taxon>Oomycota</taxon>
        <taxon>Peronosporomycetes</taxon>
        <taxon>Albuginales</taxon>
        <taxon>Albuginaceae</taxon>
        <taxon>Albugo</taxon>
    </lineage>
</organism>
<protein>
    <recommendedName>
        <fullName evidence="6">HTH psq-type domain-containing protein</fullName>
    </recommendedName>
</protein>
<evidence type="ECO:0000256" key="4">
    <source>
        <dbReference type="ARBA" id="ARBA00023163"/>
    </source>
</evidence>
<comment type="caution">
    <text evidence="7">The sequence shown here is derived from an EMBL/GenBank/DDBJ whole genome shotgun (WGS) entry which is preliminary data.</text>
</comment>
<keyword evidence="4" id="KW-0804">Transcription</keyword>
<name>A0A024GDD1_9STRA</name>